<feature type="compositionally biased region" description="Polar residues" evidence="1">
    <location>
        <begin position="295"/>
        <end position="312"/>
    </location>
</feature>
<accession>A0A368GA62</accession>
<dbReference type="STRING" id="29170.A0A368GA62"/>
<evidence type="ECO:0000256" key="1">
    <source>
        <dbReference type="SAM" id="MobiDB-lite"/>
    </source>
</evidence>
<protein>
    <submittedName>
        <fullName evidence="3">Immunoglobulin I-set domain protein</fullName>
    </submittedName>
</protein>
<feature type="compositionally biased region" description="Polar residues" evidence="1">
    <location>
        <begin position="230"/>
        <end position="242"/>
    </location>
</feature>
<dbReference type="InterPro" id="IPR013098">
    <property type="entry name" value="Ig_I-set"/>
</dbReference>
<reference evidence="3 4" key="1">
    <citation type="submission" date="2014-10" db="EMBL/GenBank/DDBJ databases">
        <title>Draft genome of the hookworm Ancylostoma caninum.</title>
        <authorList>
            <person name="Mitreva M."/>
        </authorList>
    </citation>
    <scope>NUCLEOTIDE SEQUENCE [LARGE SCALE GENOMIC DNA]</scope>
    <source>
        <strain evidence="3 4">Baltimore</strain>
    </source>
</reference>
<evidence type="ECO:0000313" key="3">
    <source>
        <dbReference type="EMBL" id="RCN39637.1"/>
    </source>
</evidence>
<dbReference type="Gene3D" id="2.60.40.10">
    <property type="entry name" value="Immunoglobulins"/>
    <property type="match status" value="1"/>
</dbReference>
<dbReference type="SUPFAM" id="SSF48726">
    <property type="entry name" value="Immunoglobulin"/>
    <property type="match status" value="1"/>
</dbReference>
<dbReference type="InterPro" id="IPR013783">
    <property type="entry name" value="Ig-like_fold"/>
</dbReference>
<dbReference type="AlphaFoldDB" id="A0A368GA62"/>
<dbReference type="Pfam" id="PF07679">
    <property type="entry name" value="I-set"/>
    <property type="match status" value="1"/>
</dbReference>
<feature type="region of interest" description="Disordered" evidence="1">
    <location>
        <begin position="590"/>
        <end position="622"/>
    </location>
</feature>
<feature type="compositionally biased region" description="Basic and acidic residues" evidence="1">
    <location>
        <begin position="157"/>
        <end position="172"/>
    </location>
</feature>
<evidence type="ECO:0000259" key="2">
    <source>
        <dbReference type="Pfam" id="PF07679"/>
    </source>
</evidence>
<feature type="compositionally biased region" description="Basic and acidic residues" evidence="1">
    <location>
        <begin position="185"/>
        <end position="200"/>
    </location>
</feature>
<gene>
    <name evidence="3" type="ORF">ANCCAN_14419</name>
</gene>
<feature type="compositionally biased region" description="Basic and acidic residues" evidence="1">
    <location>
        <begin position="80"/>
        <end position="114"/>
    </location>
</feature>
<feature type="compositionally biased region" description="Polar residues" evidence="1">
    <location>
        <begin position="466"/>
        <end position="475"/>
    </location>
</feature>
<feature type="region of interest" description="Disordered" evidence="1">
    <location>
        <begin position="456"/>
        <end position="545"/>
    </location>
</feature>
<dbReference type="Proteomes" id="UP000252519">
    <property type="component" value="Unassembled WGS sequence"/>
</dbReference>
<sequence>LQSEEVTPTSADVSEAVRVQVIDDSETLSAKKEDTESAANKLSAKSKSQTSSKKSSKKEQKEKLQNSQGALTPSTAVNEAVKKQVLDDNEKRSVKKESTEAPLRKTAIELKFENSADNLEGTEQEQKSPLSEEVTPKSANVSEAVKVQVIDDSEALSAKKEDAESAAKEISAKSKTQTSSKKSSKKEQKEKLQKGQEDHTLSTVVNEAVKKLVLDDKKTLLAEKKGIGSLLNTTPAESNNENPSDKLQTEEFVEKSQNKGVYFAQTAVSETVKESVMDDNETSHKKEGDLESPAISDTVSESKYQTPGYSSNKGHKKSQKSQEFLLSSIPVSGSVKEEVVGSEDSCGMEKSVQASMKSPAKLQKSPTKSPKKKSEESKKQLGDYGRDRCEEHVESEESEIEFSKFKVKHSSSLGACGLAEDEASVGHCFPIPLIVRVELKVVSIIGESVVAEHGSFPAEKRDNEESNLLQDSRTSGAKLEIGSPAPREAETTTLSSFAQRQPLSRKPSKIKPKSYISKETEKLLRRKAKAKQNSSEIDNVAGNSAPTDDLFALSLKKGCDEFGNQSTDPMTDQTNDSDFVMERSESETIIGGGPKFTAADEHPKKNQQSGMELSTDQNSGKACAPSFLQKRQTVKCTERKSLAINVFLVASPQPAISVYHNNDHVICANQVEPVDTPEHNLYSFTFTIDRVRFEDSGKLMFKAENLHGFDECTAYLEIAEEVKPSNT</sequence>
<feature type="compositionally biased region" description="Basic and acidic residues" evidence="1">
    <location>
        <begin position="372"/>
        <end position="392"/>
    </location>
</feature>
<feature type="compositionally biased region" description="Polar residues" evidence="1">
    <location>
        <begin position="606"/>
        <end position="620"/>
    </location>
</feature>
<keyword evidence="4" id="KW-1185">Reference proteome</keyword>
<feature type="region of interest" description="Disordered" evidence="1">
    <location>
        <begin position="267"/>
        <end position="395"/>
    </location>
</feature>
<proteinExistence type="predicted"/>
<name>A0A368GA62_ANCCA</name>
<dbReference type="OrthoDB" id="5860541at2759"/>
<feature type="compositionally biased region" description="Basic and acidic residues" evidence="1">
    <location>
        <begin position="243"/>
        <end position="253"/>
    </location>
</feature>
<evidence type="ECO:0000313" key="4">
    <source>
        <dbReference type="Proteomes" id="UP000252519"/>
    </source>
</evidence>
<feature type="region of interest" description="Disordered" evidence="1">
    <location>
        <begin position="224"/>
        <end position="253"/>
    </location>
</feature>
<feature type="non-terminal residue" evidence="3">
    <location>
        <position position="1"/>
    </location>
</feature>
<feature type="compositionally biased region" description="Basic and acidic residues" evidence="1">
    <location>
        <begin position="271"/>
        <end position="289"/>
    </location>
</feature>
<feature type="compositionally biased region" description="Polar residues" evidence="1">
    <location>
        <begin position="531"/>
        <end position="545"/>
    </location>
</feature>
<feature type="region of interest" description="Disordered" evidence="1">
    <location>
        <begin position="29"/>
        <end position="205"/>
    </location>
</feature>
<feature type="domain" description="Immunoglobulin I-set" evidence="2">
    <location>
        <begin position="625"/>
        <end position="718"/>
    </location>
</feature>
<dbReference type="InterPro" id="IPR036179">
    <property type="entry name" value="Ig-like_dom_sf"/>
</dbReference>
<comment type="caution">
    <text evidence="3">The sequence shown here is derived from an EMBL/GenBank/DDBJ whole genome shotgun (WGS) entry which is preliminary data.</text>
</comment>
<feature type="compositionally biased region" description="Polar residues" evidence="1">
    <location>
        <begin position="491"/>
        <end position="502"/>
    </location>
</feature>
<dbReference type="EMBL" id="JOJR01000327">
    <property type="protein sequence ID" value="RCN39637.1"/>
    <property type="molecule type" value="Genomic_DNA"/>
</dbReference>
<organism evidence="3 4">
    <name type="scientific">Ancylostoma caninum</name>
    <name type="common">Dog hookworm</name>
    <dbReference type="NCBI Taxonomy" id="29170"/>
    <lineage>
        <taxon>Eukaryota</taxon>
        <taxon>Metazoa</taxon>
        <taxon>Ecdysozoa</taxon>
        <taxon>Nematoda</taxon>
        <taxon>Chromadorea</taxon>
        <taxon>Rhabditida</taxon>
        <taxon>Rhabditina</taxon>
        <taxon>Rhabditomorpha</taxon>
        <taxon>Strongyloidea</taxon>
        <taxon>Ancylostomatidae</taxon>
        <taxon>Ancylostomatinae</taxon>
        <taxon>Ancylostoma</taxon>
    </lineage>
</organism>
<feature type="compositionally biased region" description="Low complexity" evidence="1">
    <location>
        <begin position="37"/>
        <end position="53"/>
    </location>
</feature>